<dbReference type="InterPro" id="IPR036388">
    <property type="entry name" value="WH-like_DNA-bd_sf"/>
</dbReference>
<dbReference type="OrthoDB" id="778770at2759"/>
<dbReference type="InterPro" id="IPR056789">
    <property type="entry name" value="LRR_R13L1-DRL21"/>
</dbReference>
<dbReference type="Pfam" id="PF25019">
    <property type="entry name" value="LRR_R13L1-DRL21"/>
    <property type="match status" value="1"/>
</dbReference>
<dbReference type="CDD" id="cd14798">
    <property type="entry name" value="RX-CC_like"/>
    <property type="match status" value="1"/>
</dbReference>
<feature type="region of interest" description="Disordered" evidence="7">
    <location>
        <begin position="134"/>
        <end position="153"/>
    </location>
</feature>
<dbReference type="InterPro" id="IPR041118">
    <property type="entry name" value="Rx_N"/>
</dbReference>
<keyword evidence="3" id="KW-0677">Repeat</keyword>
<dbReference type="InterPro" id="IPR003591">
    <property type="entry name" value="Leu-rich_rpt_typical-subtyp"/>
</dbReference>
<dbReference type="GO" id="GO:0043531">
    <property type="term" value="F:ADP binding"/>
    <property type="evidence" value="ECO:0007669"/>
    <property type="project" value="InterPro"/>
</dbReference>
<dbReference type="InterPro" id="IPR038005">
    <property type="entry name" value="RX-like_CC"/>
</dbReference>
<evidence type="ECO:0000256" key="3">
    <source>
        <dbReference type="ARBA" id="ARBA00022737"/>
    </source>
</evidence>
<dbReference type="GO" id="GO:0005524">
    <property type="term" value="F:ATP binding"/>
    <property type="evidence" value="ECO:0007669"/>
    <property type="project" value="UniProtKB-KW"/>
</dbReference>
<feature type="domain" description="Disease resistance protein winged helix" evidence="10">
    <location>
        <begin position="447"/>
        <end position="502"/>
    </location>
</feature>
<comment type="caution">
    <text evidence="12">The sequence shown here is derived from an EMBL/GenBank/DDBJ whole genome shotgun (WGS) entry which is preliminary data.</text>
</comment>
<dbReference type="InterPro" id="IPR042197">
    <property type="entry name" value="Apaf_helical"/>
</dbReference>
<organism evidence="12 13">
    <name type="scientific">Colocasia esculenta</name>
    <name type="common">Wild taro</name>
    <name type="synonym">Arum esculentum</name>
    <dbReference type="NCBI Taxonomy" id="4460"/>
    <lineage>
        <taxon>Eukaryota</taxon>
        <taxon>Viridiplantae</taxon>
        <taxon>Streptophyta</taxon>
        <taxon>Embryophyta</taxon>
        <taxon>Tracheophyta</taxon>
        <taxon>Spermatophyta</taxon>
        <taxon>Magnoliopsida</taxon>
        <taxon>Liliopsida</taxon>
        <taxon>Araceae</taxon>
        <taxon>Aroideae</taxon>
        <taxon>Colocasieae</taxon>
        <taxon>Colocasia</taxon>
    </lineage>
</organism>
<feature type="domain" description="R13L1/DRL21-like LRR repeat region" evidence="11">
    <location>
        <begin position="695"/>
        <end position="822"/>
    </location>
</feature>
<dbReference type="PANTHER" id="PTHR36766">
    <property type="entry name" value="PLANT BROAD-SPECTRUM MILDEW RESISTANCE PROTEIN RPW8"/>
    <property type="match status" value="1"/>
</dbReference>
<evidence type="ECO:0000256" key="1">
    <source>
        <dbReference type="ARBA" id="ARBA00008894"/>
    </source>
</evidence>
<evidence type="ECO:0000259" key="9">
    <source>
        <dbReference type="Pfam" id="PF18052"/>
    </source>
</evidence>
<dbReference type="Gene3D" id="1.10.8.430">
    <property type="entry name" value="Helical domain of apoptotic protease-activating factors"/>
    <property type="match status" value="1"/>
</dbReference>
<dbReference type="Proteomes" id="UP000652761">
    <property type="component" value="Unassembled WGS sequence"/>
</dbReference>
<dbReference type="PANTHER" id="PTHR36766:SF40">
    <property type="entry name" value="DISEASE RESISTANCE PROTEIN RGA3"/>
    <property type="match status" value="1"/>
</dbReference>
<protein>
    <recommendedName>
        <fullName evidence="14">Disease resistance RPP13-like protein 1</fullName>
    </recommendedName>
</protein>
<dbReference type="InterPro" id="IPR032675">
    <property type="entry name" value="LRR_dom_sf"/>
</dbReference>
<dbReference type="Gene3D" id="3.40.50.300">
    <property type="entry name" value="P-loop containing nucleotide triphosphate hydrolases"/>
    <property type="match status" value="1"/>
</dbReference>
<proteinExistence type="inferred from homology"/>
<evidence type="ECO:0000259" key="10">
    <source>
        <dbReference type="Pfam" id="PF23559"/>
    </source>
</evidence>
<dbReference type="Gene3D" id="1.10.10.10">
    <property type="entry name" value="Winged helix-like DNA-binding domain superfamily/Winged helix DNA-binding domain"/>
    <property type="match status" value="1"/>
</dbReference>
<evidence type="ECO:0000256" key="5">
    <source>
        <dbReference type="ARBA" id="ARBA00022821"/>
    </source>
</evidence>
<dbReference type="Pfam" id="PF23559">
    <property type="entry name" value="WHD_DRP"/>
    <property type="match status" value="1"/>
</dbReference>
<keyword evidence="5" id="KW-0611">Plant defense</keyword>
<keyword evidence="2" id="KW-0433">Leucine-rich repeat</keyword>
<dbReference type="GO" id="GO:0051707">
    <property type="term" value="P:response to other organism"/>
    <property type="evidence" value="ECO:0007669"/>
    <property type="project" value="UniProtKB-ARBA"/>
</dbReference>
<evidence type="ECO:0000259" key="11">
    <source>
        <dbReference type="Pfam" id="PF25019"/>
    </source>
</evidence>
<dbReference type="SMART" id="SM00369">
    <property type="entry name" value="LRR_TYP"/>
    <property type="match status" value="2"/>
</dbReference>
<evidence type="ECO:0000256" key="4">
    <source>
        <dbReference type="ARBA" id="ARBA00022741"/>
    </source>
</evidence>
<gene>
    <name evidence="12" type="ORF">Taro_033439</name>
</gene>
<reference evidence="12" key="1">
    <citation type="submission" date="2017-07" db="EMBL/GenBank/DDBJ databases">
        <title>Taro Niue Genome Assembly and Annotation.</title>
        <authorList>
            <person name="Atibalentja N."/>
            <person name="Keating K."/>
            <person name="Fields C.J."/>
        </authorList>
    </citation>
    <scope>NUCLEOTIDE SEQUENCE</scope>
    <source>
        <strain evidence="12">Niue_2</strain>
        <tissue evidence="12">Leaf</tissue>
    </source>
</reference>
<dbReference type="Gene3D" id="3.80.10.10">
    <property type="entry name" value="Ribonuclease Inhibitor"/>
    <property type="match status" value="1"/>
</dbReference>
<evidence type="ECO:0008006" key="14">
    <source>
        <dbReference type="Google" id="ProtNLM"/>
    </source>
</evidence>
<evidence type="ECO:0000313" key="13">
    <source>
        <dbReference type="Proteomes" id="UP000652761"/>
    </source>
</evidence>
<dbReference type="AlphaFoldDB" id="A0A843W056"/>
<evidence type="ECO:0000256" key="6">
    <source>
        <dbReference type="ARBA" id="ARBA00022840"/>
    </source>
</evidence>
<dbReference type="GO" id="GO:0006952">
    <property type="term" value="P:defense response"/>
    <property type="evidence" value="ECO:0007669"/>
    <property type="project" value="UniProtKB-KW"/>
</dbReference>
<evidence type="ECO:0000256" key="2">
    <source>
        <dbReference type="ARBA" id="ARBA00022614"/>
    </source>
</evidence>
<sequence length="904" mass="101649">MSIGEVVLGAFLTIILQQLSNLIQSKIVGIHHLRTDLERLKTSFEHVQEVLREVEKSQTGRDEQKCLSDLRDVAYDVNDLLDEISTEGLRRDSCHLREVRESLTEVNPKRFFFQKKVATKIREINKKIQDFRDNRGLRLPHDPSPGAAGRHGHVRPTTGILCDEIPVFGRQSEAEQVVGALTAADADWSNGNHVSLPVIPILGIGGIGKTTLAQLVFNHAHVKQHFGDRRLWVHVPRGSDVTNLTKLILESAAGGPTGLSDLNSLQNSLVKFLSKKRYLLVLDNLWNERSEQYNRVSEDWSNLRKPLLAGAIGSRILITTRNPTTAKITSTMEHPFVLHGLSDQDCCSVFAHHAFGGPAGCERNIGDLVELGKKISKGCCGSPLAARALGSHLRGADRSRFDHVLDSVSKGDILQLSESADGILPSLESTYHQLPPHLKQCLRFCGVFPKGFRFEKDVLIRLWMAQGYLGEAVKGAEDAVGVKYFNSLVDYLFFKPAHDDPSSNILPTIRHSTLVCDFPCDQQPPSSNKQASTVLSIESFYDQTRGLYTLLLAGINRKCLQLQNPVKKAARLTRLRVLDLGNCDIERLHDSIEDLIHLRYLSLSSTRIKSLPESVCNLLNLQTLGLRNCTRLEELPKNMKNMFNLRHLDLHHDDDFQMETVSTALSSMPKDMGKLVGLQTLSRFVVSKEWQCNGIKELAKLNNIHGDLRLLKLHNIQDEEEAKEADLCSKEYLTRVELQWGYGRTPKQEDGTKEEVVLRQLKVHTNLRELWIVGYKGAFFPRWIGHTSYSRLVRVRLSNCRNCKQLPPLGQLPLLEDLCVKGIDAVEYVGCSEFCGSKDGTGFQSLRVLRFESMRNWKGWYGDGACKLPALRELVIMDCPLLHSLCHCFPTQAKLFFPKVLIVL</sequence>
<comment type="similarity">
    <text evidence="1">Belongs to the disease resistance NB-LRR family.</text>
</comment>
<keyword evidence="6" id="KW-0067">ATP-binding</keyword>
<dbReference type="InterPro" id="IPR027417">
    <property type="entry name" value="P-loop_NTPase"/>
</dbReference>
<dbReference type="SUPFAM" id="SSF52058">
    <property type="entry name" value="L domain-like"/>
    <property type="match status" value="1"/>
</dbReference>
<evidence type="ECO:0000256" key="7">
    <source>
        <dbReference type="SAM" id="MobiDB-lite"/>
    </source>
</evidence>
<keyword evidence="4" id="KW-0547">Nucleotide-binding</keyword>
<feature type="domain" description="Disease resistance N-terminal" evidence="9">
    <location>
        <begin position="11"/>
        <end position="94"/>
    </location>
</feature>
<dbReference type="InterPro" id="IPR058922">
    <property type="entry name" value="WHD_DRP"/>
</dbReference>
<name>A0A843W056_COLES</name>
<evidence type="ECO:0000259" key="8">
    <source>
        <dbReference type="Pfam" id="PF00931"/>
    </source>
</evidence>
<dbReference type="SUPFAM" id="SSF52540">
    <property type="entry name" value="P-loop containing nucleoside triphosphate hydrolases"/>
    <property type="match status" value="1"/>
</dbReference>
<dbReference type="PRINTS" id="PR00364">
    <property type="entry name" value="DISEASERSIST"/>
</dbReference>
<accession>A0A843W056</accession>
<keyword evidence="13" id="KW-1185">Reference proteome</keyword>
<dbReference type="Pfam" id="PF00931">
    <property type="entry name" value="NB-ARC"/>
    <property type="match status" value="1"/>
</dbReference>
<dbReference type="Pfam" id="PF18052">
    <property type="entry name" value="Rx_N"/>
    <property type="match status" value="1"/>
</dbReference>
<feature type="domain" description="NB-ARC" evidence="8">
    <location>
        <begin position="197"/>
        <end position="355"/>
    </location>
</feature>
<dbReference type="InterPro" id="IPR002182">
    <property type="entry name" value="NB-ARC"/>
</dbReference>
<evidence type="ECO:0000313" key="12">
    <source>
        <dbReference type="EMBL" id="MQM00697.1"/>
    </source>
</evidence>
<dbReference type="Gene3D" id="1.20.5.4130">
    <property type="match status" value="1"/>
</dbReference>
<dbReference type="EMBL" id="NMUH01002553">
    <property type="protein sequence ID" value="MQM00697.1"/>
    <property type="molecule type" value="Genomic_DNA"/>
</dbReference>